<evidence type="ECO:0000256" key="3">
    <source>
        <dbReference type="ARBA" id="ARBA00023163"/>
    </source>
</evidence>
<dbReference type="PANTHER" id="PTHR40661:SF3">
    <property type="entry name" value="FELS-1 PROPHAGE TRANSCRIPTIONAL REGULATOR"/>
    <property type="match status" value="1"/>
</dbReference>
<dbReference type="Gene3D" id="2.10.109.10">
    <property type="entry name" value="Umud Fragment, subunit A"/>
    <property type="match status" value="1"/>
</dbReference>
<keyword evidence="3" id="KW-0804">Transcription</keyword>
<evidence type="ECO:0000259" key="4">
    <source>
        <dbReference type="PROSITE" id="PS50943"/>
    </source>
</evidence>
<dbReference type="Pfam" id="PF01381">
    <property type="entry name" value="HTH_3"/>
    <property type="match status" value="1"/>
</dbReference>
<evidence type="ECO:0000256" key="1">
    <source>
        <dbReference type="ARBA" id="ARBA00023015"/>
    </source>
</evidence>
<organism evidence="5 6">
    <name type="scientific">Chryseobacterium potabilaquae</name>
    <dbReference type="NCBI Taxonomy" id="2675057"/>
    <lineage>
        <taxon>Bacteria</taxon>
        <taxon>Pseudomonadati</taxon>
        <taxon>Bacteroidota</taxon>
        <taxon>Flavobacteriia</taxon>
        <taxon>Flavobacteriales</taxon>
        <taxon>Weeksellaceae</taxon>
        <taxon>Chryseobacterium group</taxon>
        <taxon>Chryseobacterium</taxon>
    </lineage>
</organism>
<keyword evidence="1" id="KW-0805">Transcription regulation</keyword>
<dbReference type="PANTHER" id="PTHR40661">
    <property type="match status" value="1"/>
</dbReference>
<dbReference type="SUPFAM" id="SSF47413">
    <property type="entry name" value="lambda repressor-like DNA-binding domains"/>
    <property type="match status" value="1"/>
</dbReference>
<dbReference type="RefSeq" id="WP_162033597.1">
    <property type="nucleotide sequence ID" value="NZ_CACVBR010000032.1"/>
</dbReference>
<dbReference type="Proteomes" id="UP000445144">
    <property type="component" value="Unassembled WGS sequence"/>
</dbReference>
<dbReference type="AlphaFoldDB" id="A0A6N4XDZ3"/>
<feature type="domain" description="HTH cro/C1-type" evidence="4">
    <location>
        <begin position="21"/>
        <end position="69"/>
    </location>
</feature>
<dbReference type="SMART" id="SM00530">
    <property type="entry name" value="HTH_XRE"/>
    <property type="match status" value="1"/>
</dbReference>
<evidence type="ECO:0000313" key="6">
    <source>
        <dbReference type="Proteomes" id="UP000445144"/>
    </source>
</evidence>
<proteinExistence type="predicted"/>
<dbReference type="GO" id="GO:0003677">
    <property type="term" value="F:DNA binding"/>
    <property type="evidence" value="ECO:0007669"/>
    <property type="project" value="UniProtKB-KW"/>
</dbReference>
<dbReference type="PROSITE" id="PS50943">
    <property type="entry name" value="HTH_CROC1"/>
    <property type="match status" value="1"/>
</dbReference>
<name>A0A6N4XDZ3_9FLAO</name>
<accession>A0A6N4XDZ3</accession>
<dbReference type="CDD" id="cd00093">
    <property type="entry name" value="HTH_XRE"/>
    <property type="match status" value="1"/>
</dbReference>
<keyword evidence="2" id="KW-0238">DNA-binding</keyword>
<evidence type="ECO:0000256" key="2">
    <source>
        <dbReference type="ARBA" id="ARBA00023125"/>
    </source>
</evidence>
<gene>
    <name evidence="5" type="ORF">CHRY9293_02916</name>
</gene>
<sequence length="246" mass="28720">MKEDKFTTKKINIDFSKNKRLKEFYEWKNISQEEFASKIGTSQQYISAIVNNKRNVGSNLVNKIKSAFDDFNEYWFLTGEGLDLGDKEEKNDKKDEVFPVPEDDYMMVEFQDLETAGGKLGGGDIAALPEKKKRLVPKEYAKGFYLVVRVYGHSMDDNTKRSISEGEELLIKQYFDHIENLPIRSKLFVIVTDEGVVVKQIKKIDKEKRIILCHSFNPTWEDYEINIDEILQIFTVEKKVRSNIFF</sequence>
<dbReference type="InterPro" id="IPR001387">
    <property type="entry name" value="Cro/C1-type_HTH"/>
</dbReference>
<dbReference type="EMBL" id="CACVBR010000032">
    <property type="protein sequence ID" value="CAA7196851.1"/>
    <property type="molecule type" value="Genomic_DNA"/>
</dbReference>
<reference evidence="5 6" key="1">
    <citation type="submission" date="2020-01" db="EMBL/GenBank/DDBJ databases">
        <authorList>
            <person name="Rodrigo-Torres L."/>
            <person name="Arahal R. D."/>
            <person name="Lucena T."/>
        </authorList>
    </citation>
    <scope>NUCLEOTIDE SEQUENCE [LARGE SCALE GENOMIC DNA]</scope>
    <source>
        <strain evidence="5 6">CECT 9293</strain>
    </source>
</reference>
<dbReference type="InterPro" id="IPR010982">
    <property type="entry name" value="Lambda_DNA-bd_dom_sf"/>
</dbReference>
<protein>
    <recommendedName>
        <fullName evidence="4">HTH cro/C1-type domain-containing protein</fullName>
    </recommendedName>
</protein>
<evidence type="ECO:0000313" key="5">
    <source>
        <dbReference type="EMBL" id="CAA7196851.1"/>
    </source>
</evidence>
<dbReference type="Gene3D" id="1.10.260.40">
    <property type="entry name" value="lambda repressor-like DNA-binding domains"/>
    <property type="match status" value="1"/>
</dbReference>
<dbReference type="InterPro" id="IPR036286">
    <property type="entry name" value="LexA/Signal_pep-like_sf"/>
</dbReference>
<dbReference type="SUPFAM" id="SSF51306">
    <property type="entry name" value="LexA/Signal peptidase"/>
    <property type="match status" value="1"/>
</dbReference>
<keyword evidence="6" id="KW-1185">Reference proteome</keyword>